<dbReference type="Proteomes" id="UP001155901">
    <property type="component" value="Unassembled WGS sequence"/>
</dbReference>
<evidence type="ECO:0000259" key="1">
    <source>
        <dbReference type="Pfam" id="PF12680"/>
    </source>
</evidence>
<dbReference type="EMBL" id="JAHTGR010000005">
    <property type="protein sequence ID" value="MBV6321463.1"/>
    <property type="molecule type" value="Genomic_DNA"/>
</dbReference>
<dbReference type="Pfam" id="PF12680">
    <property type="entry name" value="SnoaL_2"/>
    <property type="match status" value="1"/>
</dbReference>
<proteinExistence type="predicted"/>
<sequence>MPALPINRETNMKIDHQPTWETYTLAWKAESIDDKRALIGASLARDCAYQDPLANVSGWDELLAYMADFHQQVPGGHFVTRRFRYHNGHSVAQWDMLDAQGKVIGDGVSVGHYNDAGRLVNVTGFFDT</sequence>
<protein>
    <submittedName>
        <fullName evidence="2">Nuclear transport factor 2 family protein</fullName>
    </submittedName>
</protein>
<dbReference type="InterPro" id="IPR037401">
    <property type="entry name" value="SnoaL-like"/>
</dbReference>
<dbReference type="AlphaFoldDB" id="A0AA41L1W3"/>
<feature type="domain" description="SnoaL-like" evidence="1">
    <location>
        <begin position="38"/>
        <end position="120"/>
    </location>
</feature>
<reference evidence="2" key="1">
    <citation type="submission" date="2021-07" db="EMBL/GenBank/DDBJ databases">
        <title>Characterization of violacein-producing bacteria and related species.</title>
        <authorList>
            <person name="Wilson H.S."/>
            <person name="De Leon M.E."/>
        </authorList>
    </citation>
    <scope>NUCLEOTIDE SEQUENCE</scope>
    <source>
        <strain evidence="2">HSC-15S17</strain>
    </source>
</reference>
<name>A0AA41L1W3_9BURK</name>
<evidence type="ECO:0000313" key="3">
    <source>
        <dbReference type="Proteomes" id="UP001155901"/>
    </source>
</evidence>
<evidence type="ECO:0000313" key="2">
    <source>
        <dbReference type="EMBL" id="MBV6321463.1"/>
    </source>
</evidence>
<accession>A0AA41L1W3</accession>
<organism evidence="2 3">
    <name type="scientific">Duganella violaceipulchra</name>
    <dbReference type="NCBI Taxonomy" id="2849652"/>
    <lineage>
        <taxon>Bacteria</taxon>
        <taxon>Pseudomonadati</taxon>
        <taxon>Pseudomonadota</taxon>
        <taxon>Betaproteobacteria</taxon>
        <taxon>Burkholderiales</taxon>
        <taxon>Oxalobacteraceae</taxon>
        <taxon>Telluria group</taxon>
        <taxon>Duganella</taxon>
    </lineage>
</organism>
<gene>
    <name evidence="2" type="ORF">KVP70_10990</name>
</gene>
<comment type="caution">
    <text evidence="2">The sequence shown here is derived from an EMBL/GenBank/DDBJ whole genome shotgun (WGS) entry which is preliminary data.</text>
</comment>